<dbReference type="RefSeq" id="WP_011398954.1">
    <property type="nucleotide sequence ID" value="NC_007645.1"/>
</dbReference>
<dbReference type="AlphaFoldDB" id="Q2SBT4"/>
<feature type="signal peptide" evidence="7">
    <location>
        <begin position="1"/>
        <end position="19"/>
    </location>
</feature>
<accession>Q2SBT4</accession>
<name>Q2SBT4_HAHCH</name>
<evidence type="ECO:0000313" key="10">
    <source>
        <dbReference type="Proteomes" id="UP000000238"/>
    </source>
</evidence>
<keyword evidence="5" id="KW-0574">Periplasm</keyword>
<keyword evidence="10" id="KW-1185">Reference proteome</keyword>
<dbReference type="SUPFAM" id="SSF53850">
    <property type="entry name" value="Periplasmic binding protein-like II"/>
    <property type="match status" value="1"/>
</dbReference>
<comment type="similarity">
    <text evidence="2 6">Belongs to the bacterial solute-binding protein 3 family.</text>
</comment>
<sequence>MKKLLITLVSVLAFSSAQAKDWKEIRIGVDATYPPFASKNAAGELEGFDIEIGNALCAEMKAKCEWVVQDWDGIIPALLARKYDAILSSMSITEERREKVLFSDKYYNTPSGWVAKKGAGIDPSDMNQLKGKSVGVQRGTIQDTYVSEELKDIVNIKRYAGQDEAYLDMKAGRLDLLFVDALAADGGFLKKEAGQDFEFAGPMITEPVRIFGEGAGIAVRKRDTDLANKFNAAIKKIRGNGVYKKINDKYFEIDVYGK</sequence>
<keyword evidence="4 7" id="KW-0732">Signal</keyword>
<dbReference type="Pfam" id="PF00497">
    <property type="entry name" value="SBP_bac_3"/>
    <property type="match status" value="1"/>
</dbReference>
<dbReference type="PROSITE" id="PS01039">
    <property type="entry name" value="SBP_BACTERIAL_3"/>
    <property type="match status" value="1"/>
</dbReference>
<dbReference type="CDD" id="cd13703">
    <property type="entry name" value="PBP2_HisJ_LAO"/>
    <property type="match status" value="1"/>
</dbReference>
<dbReference type="InterPro" id="IPR005768">
    <property type="entry name" value="Lys_Arg_Orn-bd"/>
</dbReference>
<keyword evidence="3" id="KW-0813">Transport</keyword>
<dbReference type="InterPro" id="IPR018313">
    <property type="entry name" value="SBP_3_CS"/>
</dbReference>
<dbReference type="STRING" id="349521.HCH_05214"/>
<dbReference type="PANTHER" id="PTHR35936">
    <property type="entry name" value="MEMBRANE-BOUND LYTIC MUREIN TRANSGLYCOSYLASE F"/>
    <property type="match status" value="1"/>
</dbReference>
<dbReference type="HOGENOM" id="CLU_019602_18_0_6"/>
<evidence type="ECO:0000256" key="3">
    <source>
        <dbReference type="ARBA" id="ARBA00022448"/>
    </source>
</evidence>
<evidence type="ECO:0000259" key="8">
    <source>
        <dbReference type="SMART" id="SM00062"/>
    </source>
</evidence>
<dbReference type="Proteomes" id="UP000000238">
    <property type="component" value="Chromosome"/>
</dbReference>
<evidence type="ECO:0000256" key="4">
    <source>
        <dbReference type="ARBA" id="ARBA00022729"/>
    </source>
</evidence>
<evidence type="ECO:0000256" key="1">
    <source>
        <dbReference type="ARBA" id="ARBA00004418"/>
    </source>
</evidence>
<evidence type="ECO:0000313" key="9">
    <source>
        <dbReference type="EMBL" id="ABC31890.1"/>
    </source>
</evidence>
<evidence type="ECO:0000256" key="7">
    <source>
        <dbReference type="SAM" id="SignalP"/>
    </source>
</evidence>
<feature type="domain" description="Solute-binding protein family 3/N-terminal" evidence="8">
    <location>
        <begin position="24"/>
        <end position="254"/>
    </location>
</feature>
<dbReference type="PANTHER" id="PTHR35936:SF17">
    <property type="entry name" value="ARGININE-BINDING EXTRACELLULAR PROTEIN ARTP"/>
    <property type="match status" value="1"/>
</dbReference>
<evidence type="ECO:0000256" key="2">
    <source>
        <dbReference type="ARBA" id="ARBA00010333"/>
    </source>
</evidence>
<protein>
    <submittedName>
        <fullName evidence="9">ABC-type amino acid transport/signal transduction systems, periplasmic component/domain</fullName>
    </submittedName>
</protein>
<comment type="subcellular location">
    <subcellularLocation>
        <location evidence="1">Periplasm</location>
    </subcellularLocation>
</comment>
<reference evidence="9 10" key="1">
    <citation type="journal article" date="2005" name="Nucleic Acids Res.">
        <title>Genomic blueprint of Hahella chejuensis, a marine microbe producing an algicidal agent.</title>
        <authorList>
            <person name="Jeong H."/>
            <person name="Yim J.H."/>
            <person name="Lee C."/>
            <person name="Choi S.-H."/>
            <person name="Park Y.K."/>
            <person name="Yoon S.H."/>
            <person name="Hur C.-G."/>
            <person name="Kang H.-Y."/>
            <person name="Kim D."/>
            <person name="Lee H.H."/>
            <person name="Park K.H."/>
            <person name="Park S.-H."/>
            <person name="Park H.-S."/>
            <person name="Lee H.K."/>
            <person name="Oh T.K."/>
            <person name="Kim J.F."/>
        </authorList>
    </citation>
    <scope>NUCLEOTIDE SEQUENCE [LARGE SCALE GENOMIC DNA]</scope>
    <source>
        <strain evidence="9 10">KCTC 2396</strain>
    </source>
</reference>
<dbReference type="NCBIfam" id="TIGR01096">
    <property type="entry name" value="3A0103s03R"/>
    <property type="match status" value="1"/>
</dbReference>
<evidence type="ECO:0000256" key="6">
    <source>
        <dbReference type="RuleBase" id="RU003744"/>
    </source>
</evidence>
<dbReference type="OrthoDB" id="9768183at2"/>
<dbReference type="Gene3D" id="3.40.190.10">
    <property type="entry name" value="Periplasmic binding protein-like II"/>
    <property type="match status" value="2"/>
</dbReference>
<dbReference type="EMBL" id="CP000155">
    <property type="protein sequence ID" value="ABC31890.1"/>
    <property type="molecule type" value="Genomic_DNA"/>
</dbReference>
<dbReference type="InterPro" id="IPR001638">
    <property type="entry name" value="Solute-binding_3/MltF_N"/>
</dbReference>
<dbReference type="SMART" id="SM00062">
    <property type="entry name" value="PBPb"/>
    <property type="match status" value="1"/>
</dbReference>
<evidence type="ECO:0000256" key="5">
    <source>
        <dbReference type="ARBA" id="ARBA00022764"/>
    </source>
</evidence>
<dbReference type="eggNOG" id="COG0834">
    <property type="taxonomic scope" value="Bacteria"/>
</dbReference>
<dbReference type="KEGG" id="hch:HCH_05214"/>
<gene>
    <name evidence="9" type="ordered locus">HCH_05214</name>
</gene>
<feature type="chain" id="PRO_5004215265" evidence="7">
    <location>
        <begin position="20"/>
        <end position="258"/>
    </location>
</feature>
<dbReference type="GO" id="GO:0030288">
    <property type="term" value="C:outer membrane-bounded periplasmic space"/>
    <property type="evidence" value="ECO:0007669"/>
    <property type="project" value="InterPro"/>
</dbReference>
<proteinExistence type="inferred from homology"/>
<organism evidence="9 10">
    <name type="scientific">Hahella chejuensis (strain KCTC 2396)</name>
    <dbReference type="NCBI Taxonomy" id="349521"/>
    <lineage>
        <taxon>Bacteria</taxon>
        <taxon>Pseudomonadati</taxon>
        <taxon>Pseudomonadota</taxon>
        <taxon>Gammaproteobacteria</taxon>
        <taxon>Oceanospirillales</taxon>
        <taxon>Hahellaceae</taxon>
        <taxon>Hahella</taxon>
    </lineage>
</organism>